<organism evidence="3 4">
    <name type="scientific">Daedalea quercina L-15889</name>
    <dbReference type="NCBI Taxonomy" id="1314783"/>
    <lineage>
        <taxon>Eukaryota</taxon>
        <taxon>Fungi</taxon>
        <taxon>Dikarya</taxon>
        <taxon>Basidiomycota</taxon>
        <taxon>Agaricomycotina</taxon>
        <taxon>Agaricomycetes</taxon>
        <taxon>Polyporales</taxon>
        <taxon>Fomitopsis</taxon>
    </lineage>
</organism>
<sequence>MPAFATAALCSTLAGLGLSDPALAAMCSLAEYNQNTSREARKVSDWYGSSAEEGSALPSPSAEEIVYPRGKARATKVSHLCMMEAGDENEDGYEAGSESDPDALARMQHLQSKRRRSSSRASSTLNEGSASSGSKAHVGLGLGLPVGVPSAPHRRPAYTFEVDSVLQSPVYITERDNCRPPAGRTWDSWPPVAPSPSLLPSPTLAFGPPQTWPSPRSPAWPPVSMAPSPSMLPSPRFAFMGTPRRPAWPPVAPSPSMLPTPVF</sequence>
<evidence type="ECO:0000256" key="1">
    <source>
        <dbReference type="SAM" id="MobiDB-lite"/>
    </source>
</evidence>
<proteinExistence type="predicted"/>
<dbReference type="EMBL" id="KV429041">
    <property type="protein sequence ID" value="KZT72351.1"/>
    <property type="molecule type" value="Genomic_DNA"/>
</dbReference>
<keyword evidence="4" id="KW-1185">Reference proteome</keyword>
<dbReference type="AlphaFoldDB" id="A0A165SQT2"/>
<feature type="signal peptide" evidence="2">
    <location>
        <begin position="1"/>
        <end position="24"/>
    </location>
</feature>
<feature type="compositionally biased region" description="Polar residues" evidence="1">
    <location>
        <begin position="124"/>
        <end position="134"/>
    </location>
</feature>
<keyword evidence="2" id="KW-0732">Signal</keyword>
<feature type="chain" id="PRO_5007866597" evidence="2">
    <location>
        <begin position="25"/>
        <end position="263"/>
    </location>
</feature>
<protein>
    <submittedName>
        <fullName evidence="3">Uncharacterized protein</fullName>
    </submittedName>
</protein>
<dbReference type="Proteomes" id="UP000076727">
    <property type="component" value="Unassembled WGS sequence"/>
</dbReference>
<gene>
    <name evidence="3" type="ORF">DAEQUDRAFT_723048</name>
</gene>
<evidence type="ECO:0000313" key="4">
    <source>
        <dbReference type="Proteomes" id="UP000076727"/>
    </source>
</evidence>
<evidence type="ECO:0000256" key="2">
    <source>
        <dbReference type="SAM" id="SignalP"/>
    </source>
</evidence>
<accession>A0A165SQT2</accession>
<feature type="region of interest" description="Disordered" evidence="1">
    <location>
        <begin position="107"/>
        <end position="136"/>
    </location>
</feature>
<evidence type="ECO:0000313" key="3">
    <source>
        <dbReference type="EMBL" id="KZT72351.1"/>
    </source>
</evidence>
<name>A0A165SQT2_9APHY</name>
<reference evidence="3 4" key="1">
    <citation type="journal article" date="2016" name="Mol. Biol. Evol.">
        <title>Comparative Genomics of Early-Diverging Mushroom-Forming Fungi Provides Insights into the Origins of Lignocellulose Decay Capabilities.</title>
        <authorList>
            <person name="Nagy L.G."/>
            <person name="Riley R."/>
            <person name="Tritt A."/>
            <person name="Adam C."/>
            <person name="Daum C."/>
            <person name="Floudas D."/>
            <person name="Sun H."/>
            <person name="Yadav J.S."/>
            <person name="Pangilinan J."/>
            <person name="Larsson K.H."/>
            <person name="Matsuura K."/>
            <person name="Barry K."/>
            <person name="Labutti K."/>
            <person name="Kuo R."/>
            <person name="Ohm R.A."/>
            <person name="Bhattacharya S.S."/>
            <person name="Shirouzu T."/>
            <person name="Yoshinaga Y."/>
            <person name="Martin F.M."/>
            <person name="Grigoriev I.V."/>
            <person name="Hibbett D.S."/>
        </authorList>
    </citation>
    <scope>NUCLEOTIDE SEQUENCE [LARGE SCALE GENOMIC DNA]</scope>
    <source>
        <strain evidence="3 4">L-15889</strain>
    </source>
</reference>
<dbReference type="OrthoDB" id="2800535at2759"/>